<feature type="transmembrane region" description="Helical" evidence="1">
    <location>
        <begin position="59"/>
        <end position="79"/>
    </location>
</feature>
<keyword evidence="1" id="KW-0472">Membrane</keyword>
<dbReference type="GeneID" id="35867020"/>
<evidence type="ECO:0008006" key="4">
    <source>
        <dbReference type="Google" id="ProtNLM"/>
    </source>
</evidence>
<gene>
    <name evidence="2" type="ORF">CYJ19_09160</name>
</gene>
<dbReference type="Proteomes" id="UP000235122">
    <property type="component" value="Unassembled WGS sequence"/>
</dbReference>
<reference evidence="2 3" key="1">
    <citation type="submission" date="2017-12" db="EMBL/GenBank/DDBJ databases">
        <title>Phylogenetic diversity of female urinary microbiome.</title>
        <authorList>
            <person name="Thomas-White K."/>
            <person name="Wolfe A.J."/>
        </authorList>
    </citation>
    <scope>NUCLEOTIDE SEQUENCE [LARGE SCALE GENOMIC DNA]</scope>
    <source>
        <strain evidence="2 3">UMB0402</strain>
    </source>
</reference>
<feature type="transmembrane region" description="Helical" evidence="1">
    <location>
        <begin position="18"/>
        <end position="39"/>
    </location>
</feature>
<comment type="caution">
    <text evidence="2">The sequence shown here is derived from an EMBL/GenBank/DDBJ whole genome shotgun (WGS) entry which is preliminary data.</text>
</comment>
<evidence type="ECO:0000313" key="3">
    <source>
        <dbReference type="Proteomes" id="UP000235122"/>
    </source>
</evidence>
<evidence type="ECO:0000313" key="2">
    <source>
        <dbReference type="EMBL" id="PKY71876.1"/>
    </source>
</evidence>
<feature type="transmembrane region" description="Helical" evidence="1">
    <location>
        <begin position="86"/>
        <end position="105"/>
    </location>
</feature>
<proteinExistence type="predicted"/>
<organism evidence="2 3">
    <name type="scientific">Winkia neuii</name>
    <dbReference type="NCBI Taxonomy" id="33007"/>
    <lineage>
        <taxon>Bacteria</taxon>
        <taxon>Bacillati</taxon>
        <taxon>Actinomycetota</taxon>
        <taxon>Actinomycetes</taxon>
        <taxon>Actinomycetales</taxon>
        <taxon>Actinomycetaceae</taxon>
        <taxon>Winkia</taxon>
    </lineage>
</organism>
<protein>
    <recommendedName>
        <fullName evidence="4">Prepilin type IV endopeptidase peptidase domain-containing protein</fullName>
    </recommendedName>
</protein>
<keyword evidence="1" id="KW-1133">Transmembrane helix</keyword>
<keyword evidence="3" id="KW-1185">Reference proteome</keyword>
<dbReference type="EMBL" id="PKKO01000005">
    <property type="protein sequence ID" value="PKY71876.1"/>
    <property type="molecule type" value="Genomic_DNA"/>
</dbReference>
<dbReference type="STRING" id="33007.HMPREF3198_02190"/>
<keyword evidence="1" id="KW-0812">Transmembrane</keyword>
<accession>A0A2I1IL71</accession>
<dbReference type="AlphaFoldDB" id="A0A2I1IL71"/>
<evidence type="ECO:0000256" key="1">
    <source>
        <dbReference type="SAM" id="Phobius"/>
    </source>
</evidence>
<dbReference type="RefSeq" id="WP_024331694.1">
    <property type="nucleotide sequence ID" value="NZ_JASOXK010000006.1"/>
</dbReference>
<name>A0A2I1IL71_9ACTO</name>
<sequence length="106" mass="10790">MAIATLAANFRQRIIPTLVWAVVIFLGFAALAGVAKIGFGDVRLAPIALAPSAAIATEAPAWAIAVALLIAGGAALVAIARTRNAMTHIALGPYLILGGYLAPLLF</sequence>